<reference evidence="3 4" key="1">
    <citation type="journal article" date="2018" name="New Phytol.">
        <title>Phylogenomics of Endogonaceae and evolution of mycorrhizas within Mucoromycota.</title>
        <authorList>
            <person name="Chang Y."/>
            <person name="Desiro A."/>
            <person name="Na H."/>
            <person name="Sandor L."/>
            <person name="Lipzen A."/>
            <person name="Clum A."/>
            <person name="Barry K."/>
            <person name="Grigoriev I.V."/>
            <person name="Martin F.M."/>
            <person name="Stajich J.E."/>
            <person name="Smith M.E."/>
            <person name="Bonito G."/>
            <person name="Spatafora J.W."/>
        </authorList>
    </citation>
    <scope>NUCLEOTIDE SEQUENCE [LARGE SCALE GENOMIC DNA]</scope>
    <source>
        <strain evidence="3 4">GMNB39</strain>
    </source>
</reference>
<proteinExistence type="predicted"/>
<feature type="domain" description="CDT1 Geminin-binding" evidence="2">
    <location>
        <begin position="267"/>
        <end position="444"/>
    </location>
</feature>
<accession>A0A433A2M3</accession>
<feature type="compositionally biased region" description="Low complexity" evidence="1">
    <location>
        <begin position="49"/>
        <end position="66"/>
    </location>
</feature>
<dbReference type="Pfam" id="PF08839">
    <property type="entry name" value="CDT1"/>
    <property type="match status" value="1"/>
</dbReference>
<gene>
    <name evidence="3" type="ORF">BC936DRAFT_141232</name>
</gene>
<evidence type="ECO:0000256" key="1">
    <source>
        <dbReference type="SAM" id="MobiDB-lite"/>
    </source>
</evidence>
<feature type="region of interest" description="Disordered" evidence="1">
    <location>
        <begin position="1"/>
        <end position="202"/>
    </location>
</feature>
<dbReference type="SUPFAM" id="SSF46785">
    <property type="entry name" value="Winged helix' DNA-binding domain"/>
    <property type="match status" value="1"/>
</dbReference>
<organism evidence="3 4">
    <name type="scientific">Jimgerdemannia flammicorona</name>
    <dbReference type="NCBI Taxonomy" id="994334"/>
    <lineage>
        <taxon>Eukaryota</taxon>
        <taxon>Fungi</taxon>
        <taxon>Fungi incertae sedis</taxon>
        <taxon>Mucoromycota</taxon>
        <taxon>Mucoromycotina</taxon>
        <taxon>Endogonomycetes</taxon>
        <taxon>Endogonales</taxon>
        <taxon>Endogonaceae</taxon>
        <taxon>Jimgerdemannia</taxon>
    </lineage>
</organism>
<dbReference type="GO" id="GO:0071163">
    <property type="term" value="P:DNA replication preinitiation complex assembly"/>
    <property type="evidence" value="ECO:0007669"/>
    <property type="project" value="InterPro"/>
</dbReference>
<dbReference type="InterPro" id="IPR036390">
    <property type="entry name" value="WH_DNA-bd_sf"/>
</dbReference>
<evidence type="ECO:0000313" key="3">
    <source>
        <dbReference type="EMBL" id="RUO96936.1"/>
    </source>
</evidence>
<dbReference type="InterPro" id="IPR014939">
    <property type="entry name" value="CDT1_Gemini-bd-like"/>
</dbReference>
<dbReference type="GO" id="GO:0005634">
    <property type="term" value="C:nucleus"/>
    <property type="evidence" value="ECO:0007669"/>
    <property type="project" value="TreeGrafter"/>
</dbReference>
<dbReference type="PANTHER" id="PTHR28637">
    <property type="entry name" value="DNA REPLICATION FACTOR CDT1"/>
    <property type="match status" value="1"/>
</dbReference>
<dbReference type="PANTHER" id="PTHR28637:SF1">
    <property type="entry name" value="DNA REPLICATION FACTOR CDT1"/>
    <property type="match status" value="1"/>
</dbReference>
<sequence length="487" mass="52976">RDTDARDVPSSTRPTKKTRPGLEQPPSDSQPPVDKPAPPTTAEPPSNLSDDTNNRSSSATSTTSTAKRIRSGKSILDDYVKRTPRSKPIVVTTKSDPMITASDQAPATPKKSIEHTDNHKQENPLSETSAYIENEAKNNGPENAYPTPTPKRESRAAARAALANIPMSPRRTKKTWPVSPPSSPSVRAAASLSSSSPPPAEIPAHQKYAHLLQKKLGADGNSAPVAGQVRGTGKNIARARPCLSLYEGTKSAVCVSQGQKTGRKYVEKVRTKRVVLVSLICCLFYINAAHTSAHRTFEMRHLAQIKTIAPNAYTFEAVQVQYQNKRVDSVTIEFGSLATDDAASGTSMGRDDDVGSTPVTSSTKDRALKPLANQEPLLSSAQLDRRRETIRSLLFDLVNDEHEKFLANLLVRPEPTTPDAPLRHWHPRFDLDTVPDVAEAPLPQVARNVVNPAALLKSSGNALPAKVRFRPVLWICGSFTLICETYL</sequence>
<dbReference type="GO" id="GO:0000278">
    <property type="term" value="P:mitotic cell cycle"/>
    <property type="evidence" value="ECO:0007669"/>
    <property type="project" value="TreeGrafter"/>
</dbReference>
<dbReference type="EMBL" id="RBNI01019083">
    <property type="protein sequence ID" value="RUO96936.1"/>
    <property type="molecule type" value="Genomic_DNA"/>
</dbReference>
<dbReference type="GO" id="GO:0030174">
    <property type="term" value="P:regulation of DNA-templated DNA replication initiation"/>
    <property type="evidence" value="ECO:0007669"/>
    <property type="project" value="InterPro"/>
</dbReference>
<dbReference type="Proteomes" id="UP000268093">
    <property type="component" value="Unassembled WGS sequence"/>
</dbReference>
<evidence type="ECO:0000259" key="2">
    <source>
        <dbReference type="SMART" id="SM01075"/>
    </source>
</evidence>
<keyword evidence="4" id="KW-1185">Reference proteome</keyword>
<feature type="region of interest" description="Disordered" evidence="1">
    <location>
        <begin position="343"/>
        <end position="371"/>
    </location>
</feature>
<feature type="non-terminal residue" evidence="3">
    <location>
        <position position="1"/>
    </location>
</feature>
<comment type="caution">
    <text evidence="3">The sequence shown here is derived from an EMBL/GenBank/DDBJ whole genome shotgun (WGS) entry which is preliminary data.</text>
</comment>
<feature type="compositionally biased region" description="Pro residues" evidence="1">
    <location>
        <begin position="33"/>
        <end position="42"/>
    </location>
</feature>
<dbReference type="OrthoDB" id="341730at2759"/>
<feature type="compositionally biased region" description="Low complexity" evidence="1">
    <location>
        <begin position="184"/>
        <end position="195"/>
    </location>
</feature>
<dbReference type="GO" id="GO:0003677">
    <property type="term" value="F:DNA binding"/>
    <property type="evidence" value="ECO:0007669"/>
    <property type="project" value="InterPro"/>
</dbReference>
<dbReference type="GO" id="GO:0070182">
    <property type="term" value="F:DNA polymerase binding"/>
    <property type="evidence" value="ECO:0007669"/>
    <property type="project" value="TreeGrafter"/>
</dbReference>
<dbReference type="GO" id="GO:0000076">
    <property type="term" value="P:DNA replication checkpoint signaling"/>
    <property type="evidence" value="ECO:0007669"/>
    <property type="project" value="TreeGrafter"/>
</dbReference>
<dbReference type="SMART" id="SM01075">
    <property type="entry name" value="CDT1"/>
    <property type="match status" value="1"/>
</dbReference>
<name>A0A433A2M3_9FUNG</name>
<evidence type="ECO:0000313" key="4">
    <source>
        <dbReference type="Proteomes" id="UP000268093"/>
    </source>
</evidence>
<dbReference type="AlphaFoldDB" id="A0A433A2M3"/>
<protein>
    <recommendedName>
        <fullName evidence="2">CDT1 Geminin-binding domain-containing protein</fullName>
    </recommendedName>
</protein>
<feature type="compositionally biased region" description="Basic and acidic residues" evidence="1">
    <location>
        <begin position="111"/>
        <end position="122"/>
    </location>
</feature>
<dbReference type="InterPro" id="IPR045173">
    <property type="entry name" value="Cdt1"/>
</dbReference>